<comment type="caution">
    <text evidence="3">The sequence shown here is derived from an EMBL/GenBank/DDBJ whole genome shotgun (WGS) entry which is preliminary data.</text>
</comment>
<proteinExistence type="predicted"/>
<dbReference type="RefSeq" id="WP_119780219.1">
    <property type="nucleotide sequence ID" value="NZ_QYUK01000011.1"/>
</dbReference>
<feature type="domain" description="Antitoxin Xre/MbcA/ParS-like toxin-binding" evidence="1">
    <location>
        <begin position="79"/>
        <end position="128"/>
    </location>
</feature>
<dbReference type="AlphaFoldDB" id="A0A418WG98"/>
<dbReference type="InterPro" id="IPR024467">
    <property type="entry name" value="Xre/MbcA/ParS-like_toxin-bd"/>
</dbReference>
<dbReference type="Pfam" id="PF20432">
    <property type="entry name" value="Xre-like-HTH"/>
    <property type="match status" value="1"/>
</dbReference>
<dbReference type="InterPro" id="IPR046847">
    <property type="entry name" value="Xre-like_HTH"/>
</dbReference>
<dbReference type="Pfam" id="PF09722">
    <property type="entry name" value="Xre_MbcA_ParS_C"/>
    <property type="match status" value="1"/>
</dbReference>
<dbReference type="GO" id="GO:0003677">
    <property type="term" value="F:DNA binding"/>
    <property type="evidence" value="ECO:0007669"/>
    <property type="project" value="InterPro"/>
</dbReference>
<accession>A0A418WG98</accession>
<reference evidence="3 4" key="1">
    <citation type="submission" date="2018-09" db="EMBL/GenBank/DDBJ databases">
        <authorList>
            <person name="Zhu H."/>
        </authorList>
    </citation>
    <scope>NUCLEOTIDE SEQUENCE [LARGE SCALE GENOMIC DNA]</scope>
    <source>
        <strain evidence="3 4">K1W22B-8</strain>
    </source>
</reference>
<keyword evidence="4" id="KW-1185">Reference proteome</keyword>
<sequence>MTELAAIVEDRDGSAVRSIRDGLPVTAIDRLIADGIVDAGEVDRLIIPRRTLQHRRHLGRLTPEQSDRVVRIARIVALAVECFGSEAKARVWLRRPSRLLENEAPLDRLDTEAGARAVEVLLGRIAHGIAA</sequence>
<feature type="domain" description="Antitoxin Xre-like helix-turn-helix" evidence="2">
    <location>
        <begin position="15"/>
        <end position="74"/>
    </location>
</feature>
<gene>
    <name evidence="3" type="ORF">D3874_20475</name>
</gene>
<dbReference type="InterPro" id="IPR011979">
    <property type="entry name" value="Antitox_Xre"/>
</dbReference>
<protein>
    <submittedName>
        <fullName evidence="3">DUF2384 domain-containing protein</fullName>
    </submittedName>
</protein>
<evidence type="ECO:0000259" key="1">
    <source>
        <dbReference type="Pfam" id="PF09722"/>
    </source>
</evidence>
<dbReference type="NCBIfam" id="TIGR02293">
    <property type="entry name" value="TAS_TIGR02293"/>
    <property type="match status" value="1"/>
</dbReference>
<name>A0A418WG98_9PROT</name>
<evidence type="ECO:0000313" key="4">
    <source>
        <dbReference type="Proteomes" id="UP000284605"/>
    </source>
</evidence>
<organism evidence="3 4">
    <name type="scientific">Oleomonas cavernae</name>
    <dbReference type="NCBI Taxonomy" id="2320859"/>
    <lineage>
        <taxon>Bacteria</taxon>
        <taxon>Pseudomonadati</taxon>
        <taxon>Pseudomonadota</taxon>
        <taxon>Alphaproteobacteria</taxon>
        <taxon>Acetobacterales</taxon>
        <taxon>Acetobacteraceae</taxon>
        <taxon>Oleomonas</taxon>
    </lineage>
</organism>
<evidence type="ECO:0000313" key="3">
    <source>
        <dbReference type="EMBL" id="RJF89056.1"/>
    </source>
</evidence>
<dbReference type="OrthoDB" id="5918037at2"/>
<dbReference type="EMBL" id="QYUK01000011">
    <property type="protein sequence ID" value="RJF89056.1"/>
    <property type="molecule type" value="Genomic_DNA"/>
</dbReference>
<dbReference type="Proteomes" id="UP000284605">
    <property type="component" value="Unassembled WGS sequence"/>
</dbReference>
<evidence type="ECO:0000259" key="2">
    <source>
        <dbReference type="Pfam" id="PF20432"/>
    </source>
</evidence>